<dbReference type="GO" id="GO:0006531">
    <property type="term" value="P:aspartate metabolic process"/>
    <property type="evidence" value="ECO:0007669"/>
    <property type="project" value="InterPro"/>
</dbReference>
<dbReference type="GO" id="GO:0005829">
    <property type="term" value="C:cytosol"/>
    <property type="evidence" value="ECO:0007669"/>
    <property type="project" value="TreeGrafter"/>
</dbReference>
<dbReference type="GO" id="GO:0006099">
    <property type="term" value="P:tricarboxylic acid cycle"/>
    <property type="evidence" value="ECO:0007669"/>
    <property type="project" value="InterPro"/>
</dbReference>
<dbReference type="InterPro" id="IPR004708">
    <property type="entry name" value="ApsA"/>
</dbReference>
<accession>A0A486XBG9</accession>
<comment type="catalytic activity">
    <reaction evidence="1 7">
        <text>L-aspartate = fumarate + NH4(+)</text>
        <dbReference type="Rhea" id="RHEA:16601"/>
        <dbReference type="ChEBI" id="CHEBI:28938"/>
        <dbReference type="ChEBI" id="CHEBI:29806"/>
        <dbReference type="ChEBI" id="CHEBI:29991"/>
        <dbReference type="EC" id="4.3.1.1"/>
    </reaction>
</comment>
<dbReference type="Gene3D" id="1.10.40.30">
    <property type="entry name" value="Fumarase/aspartase (C-terminal domain)"/>
    <property type="match status" value="1"/>
</dbReference>
<reference evidence="10" key="1">
    <citation type="submission" date="2019-03" db="EMBL/GenBank/DDBJ databases">
        <authorList>
            <consortium name="Pathogen Informatics"/>
        </authorList>
    </citation>
    <scope>NUCLEOTIDE SEQUENCE</scope>
    <source>
        <strain evidence="10">Unknown</strain>
    </source>
</reference>
<feature type="domain" description="Fumarate lyase N-terminal" evidence="8">
    <location>
        <begin position="12"/>
        <end position="344"/>
    </location>
</feature>
<dbReference type="InterPro" id="IPR008948">
    <property type="entry name" value="L-Aspartase-like"/>
</dbReference>
<dbReference type="PANTHER" id="PTHR42696:SF2">
    <property type="entry name" value="ASPARTATE AMMONIA-LYASE"/>
    <property type="match status" value="1"/>
</dbReference>
<dbReference type="PRINTS" id="PR00145">
    <property type="entry name" value="ARGSUCLYASE"/>
</dbReference>
<dbReference type="Gene3D" id="1.10.275.10">
    <property type="entry name" value="Fumarase/aspartase (N-terminal domain)"/>
    <property type="match status" value="1"/>
</dbReference>
<dbReference type="InterPro" id="IPR024083">
    <property type="entry name" value="Fumarase/histidase_N"/>
</dbReference>
<dbReference type="InterPro" id="IPR051546">
    <property type="entry name" value="Aspartate_Ammonia-Lyase"/>
</dbReference>
<dbReference type="FunFam" id="1.10.40.30:FF:000003">
    <property type="entry name" value="Aspartate ammonia-lyase"/>
    <property type="match status" value="1"/>
</dbReference>
<feature type="domain" description="Fumarase C C-terminal" evidence="9">
    <location>
        <begin position="410"/>
        <end position="462"/>
    </location>
</feature>
<dbReference type="AlphaFoldDB" id="A0A486XBG9"/>
<dbReference type="PROSITE" id="PS00163">
    <property type="entry name" value="FUMARATE_LYASES"/>
    <property type="match status" value="1"/>
</dbReference>
<dbReference type="Gene3D" id="1.20.200.10">
    <property type="entry name" value="Fumarase/aspartase (Central domain)"/>
    <property type="match status" value="1"/>
</dbReference>
<evidence type="ECO:0000259" key="9">
    <source>
        <dbReference type="Pfam" id="PF10415"/>
    </source>
</evidence>
<comment type="similarity">
    <text evidence="2 7">Belongs to the class-II fumarase/aspartase family. Aspartase subfamily.</text>
</comment>
<name>A0A486XBG9_9PAST</name>
<dbReference type="InterPro" id="IPR020557">
    <property type="entry name" value="Fumarate_lyase_CS"/>
</dbReference>
<keyword evidence="5 7" id="KW-0456">Lyase</keyword>
<evidence type="ECO:0000256" key="1">
    <source>
        <dbReference type="ARBA" id="ARBA00001494"/>
    </source>
</evidence>
<gene>
    <name evidence="10" type="primary">aspA</name>
    <name evidence="10" type="ORF">NCTC4101_01130</name>
</gene>
<dbReference type="EMBL" id="CAAHDN010000013">
    <property type="protein sequence ID" value="VGM95730.1"/>
    <property type="molecule type" value="Genomic_DNA"/>
</dbReference>
<proteinExistence type="inferred from homology"/>
<dbReference type="InterPro" id="IPR018951">
    <property type="entry name" value="Fumarase_C_C"/>
</dbReference>
<dbReference type="InterPro" id="IPR000362">
    <property type="entry name" value="Fumarate_lyase_fam"/>
</dbReference>
<dbReference type="GO" id="GO:0008797">
    <property type="term" value="F:aspartate ammonia-lyase activity"/>
    <property type="evidence" value="ECO:0007669"/>
    <property type="project" value="UniProtKB-UniRule"/>
</dbReference>
<evidence type="ECO:0000256" key="3">
    <source>
        <dbReference type="ARBA" id="ARBA00012992"/>
    </source>
</evidence>
<evidence type="ECO:0000256" key="7">
    <source>
        <dbReference type="RuleBase" id="RU362017"/>
    </source>
</evidence>
<dbReference type="EC" id="4.3.1.1" evidence="3 6"/>
<protein>
    <recommendedName>
        <fullName evidence="4 6">Aspartate ammonia-lyase</fullName>
        <shortName evidence="7">Aspartase</shortName>
        <ecNumber evidence="3 6">4.3.1.1</ecNumber>
    </recommendedName>
</protein>
<dbReference type="FunFam" id="1.20.200.10:FF:000001">
    <property type="entry name" value="Fumarate hydratase, mitochondrial"/>
    <property type="match status" value="1"/>
</dbReference>
<dbReference type="Pfam" id="PF00206">
    <property type="entry name" value="Lyase_1"/>
    <property type="match status" value="1"/>
</dbReference>
<dbReference type="NCBIfam" id="NF008909">
    <property type="entry name" value="PRK12273.1"/>
    <property type="match status" value="1"/>
</dbReference>
<evidence type="ECO:0000256" key="4">
    <source>
        <dbReference type="ARBA" id="ARBA00016146"/>
    </source>
</evidence>
<evidence type="ECO:0000259" key="8">
    <source>
        <dbReference type="Pfam" id="PF00206"/>
    </source>
</evidence>
<sequence>MKNTRIEMDLLGEREVPNDAYWGIHTLRAMENFNISDDTISDVPEFVRGMVMVKKATALANGELGAIPKKIANAIVKACDEVLENGRCMDQFPTDVYQGGAGTSVNMNTNEVIANLALELLGHKKGEYDIIDPMDHVNASQSTNDAYPTGFRIAVYNSIMHLLKNIRYLQKGFEAKAKEFADVLKMGRTQLQDAVPMTVGQEFKAFSVLLEEEVRNLKRTAKLLLEVNLGATAIGTGLNTPEGYAELAVKYLAEVSQLPCVPSENLIEATSDCGAYVMVHSALKRTAVKLSKVCNDLRLLSSGPRAGLNEINLPELQAGSSIMPAKVNPVVPEVVNQVCFKVNGNDTTVTFAAEAGQLQLNVMEPVIGQAMFESISLLSNACVNLRDKCVNGITVNADVCRNYVLNSIGIVTYLNPFIGHHNGDIVGKICAETGRSVREVVLERGLLTEEQLDDILSLENLMNPRYKATRFTEEE</sequence>
<dbReference type="PANTHER" id="PTHR42696">
    <property type="entry name" value="ASPARTATE AMMONIA-LYASE"/>
    <property type="match status" value="1"/>
</dbReference>
<dbReference type="CDD" id="cd01357">
    <property type="entry name" value="Aspartase"/>
    <property type="match status" value="1"/>
</dbReference>
<organism evidence="10">
    <name type="scientific">uncultured Avibacterium sp</name>
    <dbReference type="NCBI Taxonomy" id="1936169"/>
    <lineage>
        <taxon>Bacteria</taxon>
        <taxon>Pseudomonadati</taxon>
        <taxon>Pseudomonadota</taxon>
        <taxon>Gammaproteobacteria</taxon>
        <taxon>Pasteurellales</taxon>
        <taxon>Pasteurellaceae</taxon>
        <taxon>Avibacterium</taxon>
        <taxon>environmental samples</taxon>
    </lineage>
</organism>
<dbReference type="Pfam" id="PF10415">
    <property type="entry name" value="FumaraseC_C"/>
    <property type="match status" value="1"/>
</dbReference>
<evidence type="ECO:0000256" key="6">
    <source>
        <dbReference type="NCBIfam" id="TIGR00839"/>
    </source>
</evidence>
<evidence type="ECO:0000256" key="2">
    <source>
        <dbReference type="ARBA" id="ARBA00005596"/>
    </source>
</evidence>
<dbReference type="PRINTS" id="PR00149">
    <property type="entry name" value="FUMRATELYASE"/>
</dbReference>
<dbReference type="NCBIfam" id="TIGR00839">
    <property type="entry name" value="aspA"/>
    <property type="match status" value="1"/>
</dbReference>
<dbReference type="SUPFAM" id="SSF48557">
    <property type="entry name" value="L-aspartase-like"/>
    <property type="match status" value="1"/>
</dbReference>
<dbReference type="InterPro" id="IPR022761">
    <property type="entry name" value="Fumarate_lyase_N"/>
</dbReference>
<dbReference type="FunFam" id="1.10.275.10:FF:000001">
    <property type="entry name" value="Fumarate hydratase, mitochondrial"/>
    <property type="match status" value="1"/>
</dbReference>
<evidence type="ECO:0000256" key="5">
    <source>
        <dbReference type="ARBA" id="ARBA00023239"/>
    </source>
</evidence>
<evidence type="ECO:0000313" key="10">
    <source>
        <dbReference type="EMBL" id="VGM95730.1"/>
    </source>
</evidence>